<dbReference type="InterPro" id="IPR029044">
    <property type="entry name" value="Nucleotide-diphossugar_trans"/>
</dbReference>
<keyword evidence="3" id="KW-0808">Transferase</keyword>
<gene>
    <name evidence="3" type="ORF">F9B74_00450</name>
</gene>
<dbReference type="Pfam" id="PF00535">
    <property type="entry name" value="Glycos_transf_2"/>
    <property type="match status" value="1"/>
</dbReference>
<dbReference type="InterPro" id="IPR001173">
    <property type="entry name" value="Glyco_trans_2-like"/>
</dbReference>
<keyword evidence="4" id="KW-1185">Reference proteome</keyword>
<sequence>MATKSDKKTICLNMIVKNEAAIIRDTLENILGYIPLDYYVISDTGSDDNTVEIIEQFFTEKGISGEIHHDKWVNFAHNRNLALKYAEGKTDYVLVFDADDRFSGNFILPETLIHDRYTFRITNDAFRANVYFRPLMFINDGSFYWRGVLHEFLEQRKKTIVEYPIKNGNYYVIGGSFGARSKDPKKYLQDAQVLEKAFYTPEDEDLKNRYAFYTAQSYRDAGMLEKAIEWYTIRANLGGWSEEVYYSLLQIGLMKMELNVPLEEIQQLLLATYEYRPQRAESLYFLARHLRLNDKIKLAYIYASAAVNIPLSKDILFVDYSVYDWKAKDELAVAAYWVENYQLCYDLCLELLDNPSIPERDKQRFKENLNFAAEKLGLKQ</sequence>
<dbReference type="RefSeq" id="WP_163763616.1">
    <property type="nucleotide sequence ID" value="NZ_JAAGYR010000001.1"/>
</dbReference>
<dbReference type="EMBL" id="JAAGYR010000001">
    <property type="protein sequence ID" value="NEN74801.1"/>
    <property type="molecule type" value="Genomic_DNA"/>
</dbReference>
<evidence type="ECO:0000259" key="2">
    <source>
        <dbReference type="Pfam" id="PF00535"/>
    </source>
</evidence>
<comment type="similarity">
    <text evidence="1">Belongs to the glycosyltransferase 2 family. WaaE/KdtX subfamily.</text>
</comment>
<protein>
    <submittedName>
        <fullName evidence="3">Glycosyltransferase</fullName>
    </submittedName>
</protein>
<evidence type="ECO:0000256" key="1">
    <source>
        <dbReference type="ARBA" id="ARBA00038494"/>
    </source>
</evidence>
<dbReference type="Gene3D" id="3.90.550.10">
    <property type="entry name" value="Spore Coat Polysaccharide Biosynthesis Protein SpsA, Chain A"/>
    <property type="match status" value="1"/>
</dbReference>
<comment type="caution">
    <text evidence="3">The sequence shown here is derived from an EMBL/GenBank/DDBJ whole genome shotgun (WGS) entry which is preliminary data.</text>
</comment>
<dbReference type="GO" id="GO:0016740">
    <property type="term" value="F:transferase activity"/>
    <property type="evidence" value="ECO:0007669"/>
    <property type="project" value="UniProtKB-KW"/>
</dbReference>
<dbReference type="AlphaFoldDB" id="A0A6L9Y377"/>
<dbReference type="SUPFAM" id="SSF53448">
    <property type="entry name" value="Nucleotide-diphospho-sugar transferases"/>
    <property type="match status" value="1"/>
</dbReference>
<organism evidence="3 4">
    <name type="scientific">Pelistega ratti</name>
    <dbReference type="NCBI Taxonomy" id="2652177"/>
    <lineage>
        <taxon>Bacteria</taxon>
        <taxon>Pseudomonadati</taxon>
        <taxon>Pseudomonadota</taxon>
        <taxon>Betaproteobacteria</taxon>
        <taxon>Burkholderiales</taxon>
        <taxon>Alcaligenaceae</taxon>
        <taxon>Pelistega</taxon>
    </lineage>
</organism>
<name>A0A6L9Y377_9BURK</name>
<proteinExistence type="inferred from homology"/>
<dbReference type="PANTHER" id="PTHR43630:SF2">
    <property type="entry name" value="GLYCOSYLTRANSFERASE"/>
    <property type="match status" value="1"/>
</dbReference>
<accession>A0A6L9Y377</accession>
<evidence type="ECO:0000313" key="4">
    <source>
        <dbReference type="Proteomes" id="UP000477651"/>
    </source>
</evidence>
<feature type="domain" description="Glycosyltransferase 2-like" evidence="2">
    <location>
        <begin position="14"/>
        <end position="107"/>
    </location>
</feature>
<dbReference type="PANTHER" id="PTHR43630">
    <property type="entry name" value="POLY-BETA-1,6-N-ACETYL-D-GLUCOSAMINE SYNTHASE"/>
    <property type="match status" value="1"/>
</dbReference>
<reference evidence="3 4" key="1">
    <citation type="submission" date="2020-02" db="EMBL/GenBank/DDBJ databases">
        <title>Pelistega sp. NLN82 were isolated from wild rodents of the Hainan Island.</title>
        <authorList>
            <person name="Niu N."/>
            <person name="Zhou J."/>
        </authorList>
    </citation>
    <scope>NUCLEOTIDE SEQUENCE [LARGE SCALE GENOMIC DNA]</scope>
    <source>
        <strain evidence="3 4">NLN82</strain>
    </source>
</reference>
<evidence type="ECO:0000313" key="3">
    <source>
        <dbReference type="EMBL" id="NEN74801.1"/>
    </source>
</evidence>
<dbReference type="Proteomes" id="UP000477651">
    <property type="component" value="Unassembled WGS sequence"/>
</dbReference>